<sequence length="84" mass="9236">MAWMSARLGSLVLGSQQGTWDEGSQSKPQSQTGPSQWKCALKKDDEGEEEEEKEEEEERKCGNAPTLPCATYLAGPACERAKVF</sequence>
<protein>
    <submittedName>
        <fullName evidence="2">Uncharacterized protein</fullName>
    </submittedName>
</protein>
<keyword evidence="3" id="KW-1185">Reference proteome</keyword>
<gene>
    <name evidence="2" type="ORF">PT974_08733</name>
</gene>
<evidence type="ECO:0000313" key="3">
    <source>
        <dbReference type="Proteomes" id="UP001338125"/>
    </source>
</evidence>
<comment type="caution">
    <text evidence="2">The sequence shown here is derived from an EMBL/GenBank/DDBJ whole genome shotgun (WGS) entry which is preliminary data.</text>
</comment>
<reference evidence="2 3" key="1">
    <citation type="submission" date="2024-01" db="EMBL/GenBank/DDBJ databases">
        <title>Complete genome of Cladobotryum mycophilum ATHUM6906.</title>
        <authorList>
            <person name="Christinaki A.C."/>
            <person name="Myridakis A.I."/>
            <person name="Kouvelis V.N."/>
        </authorList>
    </citation>
    <scope>NUCLEOTIDE SEQUENCE [LARGE SCALE GENOMIC DNA]</scope>
    <source>
        <strain evidence="2 3">ATHUM6906</strain>
    </source>
</reference>
<accession>A0ABR0SF83</accession>
<feature type="compositionally biased region" description="Acidic residues" evidence="1">
    <location>
        <begin position="46"/>
        <end position="57"/>
    </location>
</feature>
<evidence type="ECO:0000256" key="1">
    <source>
        <dbReference type="SAM" id="MobiDB-lite"/>
    </source>
</evidence>
<organism evidence="2 3">
    <name type="scientific">Cladobotryum mycophilum</name>
    <dbReference type="NCBI Taxonomy" id="491253"/>
    <lineage>
        <taxon>Eukaryota</taxon>
        <taxon>Fungi</taxon>
        <taxon>Dikarya</taxon>
        <taxon>Ascomycota</taxon>
        <taxon>Pezizomycotina</taxon>
        <taxon>Sordariomycetes</taxon>
        <taxon>Hypocreomycetidae</taxon>
        <taxon>Hypocreales</taxon>
        <taxon>Hypocreaceae</taxon>
        <taxon>Cladobotryum</taxon>
    </lineage>
</organism>
<dbReference type="EMBL" id="JAVFKD010000014">
    <property type="protein sequence ID" value="KAK5990465.1"/>
    <property type="molecule type" value="Genomic_DNA"/>
</dbReference>
<evidence type="ECO:0000313" key="2">
    <source>
        <dbReference type="EMBL" id="KAK5990465.1"/>
    </source>
</evidence>
<dbReference type="Proteomes" id="UP001338125">
    <property type="component" value="Unassembled WGS sequence"/>
</dbReference>
<feature type="region of interest" description="Disordered" evidence="1">
    <location>
        <begin position="15"/>
        <end position="65"/>
    </location>
</feature>
<feature type="compositionally biased region" description="Polar residues" evidence="1">
    <location>
        <begin position="15"/>
        <end position="35"/>
    </location>
</feature>
<name>A0ABR0SF83_9HYPO</name>
<proteinExistence type="predicted"/>